<name>A0A2N9LQD9_9BACT</name>
<evidence type="ECO:0008006" key="4">
    <source>
        <dbReference type="Google" id="ProtNLM"/>
    </source>
</evidence>
<protein>
    <recommendedName>
        <fullName evidence="4">Lipoprotein</fullName>
    </recommendedName>
</protein>
<dbReference type="Proteomes" id="UP000239735">
    <property type="component" value="Unassembled WGS sequence"/>
</dbReference>
<evidence type="ECO:0000313" key="3">
    <source>
        <dbReference type="Proteomes" id="UP000239735"/>
    </source>
</evidence>
<organism evidence="2 3">
    <name type="scientific">Candidatus Sulfuritelmatomonas gaucii</name>
    <dbReference type="NCBI Taxonomy" id="2043161"/>
    <lineage>
        <taxon>Bacteria</taxon>
        <taxon>Pseudomonadati</taxon>
        <taxon>Acidobacteriota</taxon>
        <taxon>Terriglobia</taxon>
        <taxon>Terriglobales</taxon>
        <taxon>Acidobacteriaceae</taxon>
        <taxon>Candidatus Sulfuritelmatomonas</taxon>
    </lineage>
</organism>
<evidence type="ECO:0000256" key="1">
    <source>
        <dbReference type="SAM" id="SignalP"/>
    </source>
</evidence>
<feature type="chain" id="PRO_5014932218" description="Lipoprotein" evidence="1">
    <location>
        <begin position="28"/>
        <end position="108"/>
    </location>
</feature>
<dbReference type="AlphaFoldDB" id="A0A2N9LQD9"/>
<keyword evidence="1" id="KW-0732">Signal</keyword>
<gene>
    <name evidence="2" type="ORF">SBA5_50061</name>
</gene>
<reference evidence="3" key="1">
    <citation type="submission" date="2018-02" db="EMBL/GenBank/DDBJ databases">
        <authorList>
            <person name="Hausmann B."/>
        </authorList>
    </citation>
    <scope>NUCLEOTIDE SEQUENCE [LARGE SCALE GENOMIC DNA]</scope>
    <source>
        <strain evidence="3">Peat soil MAG SbA5</strain>
    </source>
</reference>
<evidence type="ECO:0000313" key="2">
    <source>
        <dbReference type="EMBL" id="SPE25472.1"/>
    </source>
</evidence>
<dbReference type="EMBL" id="OKRB01000108">
    <property type="protein sequence ID" value="SPE25472.1"/>
    <property type="molecule type" value="Genomic_DNA"/>
</dbReference>
<proteinExistence type="predicted"/>
<sequence>MGSIKKWMLGAALAIATLGLSAAPAQAARIGVYVGVRGPVAYVPPCPGPGYTWVAGYWANGYWTPGYWNFVGVGVGRPFIGGRIVVNRGPAFYHRDFDRHFAPGHFRR</sequence>
<dbReference type="OrthoDB" id="123541at2"/>
<feature type="signal peptide" evidence="1">
    <location>
        <begin position="1"/>
        <end position="27"/>
    </location>
</feature>
<accession>A0A2N9LQD9</accession>